<keyword evidence="3" id="KW-1185">Reference proteome</keyword>
<protein>
    <submittedName>
        <fullName evidence="2">Uncharacterized protein</fullName>
    </submittedName>
</protein>
<evidence type="ECO:0000313" key="2">
    <source>
        <dbReference type="EMBL" id="KAK2594696.1"/>
    </source>
</evidence>
<accession>A0AAJ0CPS7</accession>
<sequence>MVTTRNRGVLQLKEQPLTAAESSDKSRGLRKRGRPVSTAVTTTQRATKQATSRKRTLRDAGLAKNAPQTRKKKAPRGAVVDEHAGTAPEAPFYDAINRTLKKPSKGNGRAGTEEDDDAERQLQQESHGGQENEKAEVGNALGRLRTIEKLSEANEGGQIRLGERGEQSSDDGEEEVQGASSRTVTRSSSSQTKNLEKTTLADPIPPDMKYMEPKSEEYTYPTIFLSCNKLNSMISDMNKTAWMNLKGEWAEELRHQEDEHGSENDTQWAARHAEFNKTRSCQRFFRTAMDLAERFRSMPNASDLEAQYTFLRTQHQNIKKDVTTMQALARQIKEELQKGGSGKELSEKSSAKQDGMVKSICRRLIPALVFGLKEAMLLGGSNRMPETPEKISSAQGKFMACTLQPALLITGTINQLYSVIEPDSTSKEHNSEDSESTTSVEPGRSDQSKHRAFEIFKRKLSVLNTHLLAGMQKLKHAAEARKRRLMVEEDVRQARQVRAEEEEKIAARQEKQMKLFNVSTHNLPTREDRPQRRYHSYYQRHGWHEHEDREILDMIRKVRSPDVGVFVTRLPERTEPQVEQRMSDMRARMRAKFLAAGLNPPRWCYTREIK</sequence>
<proteinExistence type="predicted"/>
<feature type="region of interest" description="Disordered" evidence="1">
    <location>
        <begin position="1"/>
        <end position="207"/>
    </location>
</feature>
<dbReference type="EMBL" id="JASWJB010000159">
    <property type="protein sequence ID" value="KAK2594696.1"/>
    <property type="molecule type" value="Genomic_DNA"/>
</dbReference>
<reference evidence="2" key="1">
    <citation type="submission" date="2023-06" db="EMBL/GenBank/DDBJ databases">
        <title>Conoideocrella luteorostrata (Hypocreales: Clavicipitaceae), a potential biocontrol fungus for elongate hemlock scale in United States Christmas tree production areas.</title>
        <authorList>
            <person name="Barrett H."/>
            <person name="Lovett B."/>
            <person name="Macias A.M."/>
            <person name="Stajich J.E."/>
            <person name="Kasson M.T."/>
        </authorList>
    </citation>
    <scope>NUCLEOTIDE SEQUENCE</scope>
    <source>
        <strain evidence="2">ARSEF 14590</strain>
    </source>
</reference>
<dbReference type="Proteomes" id="UP001251528">
    <property type="component" value="Unassembled WGS sequence"/>
</dbReference>
<evidence type="ECO:0000313" key="3">
    <source>
        <dbReference type="Proteomes" id="UP001251528"/>
    </source>
</evidence>
<evidence type="ECO:0000256" key="1">
    <source>
        <dbReference type="SAM" id="MobiDB-lite"/>
    </source>
</evidence>
<dbReference type="AlphaFoldDB" id="A0AAJ0CPS7"/>
<comment type="caution">
    <text evidence="2">The sequence shown here is derived from an EMBL/GenBank/DDBJ whole genome shotgun (WGS) entry which is preliminary data.</text>
</comment>
<organism evidence="2 3">
    <name type="scientific">Conoideocrella luteorostrata</name>
    <dbReference type="NCBI Taxonomy" id="1105319"/>
    <lineage>
        <taxon>Eukaryota</taxon>
        <taxon>Fungi</taxon>
        <taxon>Dikarya</taxon>
        <taxon>Ascomycota</taxon>
        <taxon>Pezizomycotina</taxon>
        <taxon>Sordariomycetes</taxon>
        <taxon>Hypocreomycetidae</taxon>
        <taxon>Hypocreales</taxon>
        <taxon>Clavicipitaceae</taxon>
        <taxon>Conoideocrella</taxon>
    </lineage>
</organism>
<feature type="compositionally biased region" description="Low complexity" evidence="1">
    <location>
        <begin position="180"/>
        <end position="190"/>
    </location>
</feature>
<name>A0AAJ0CPS7_9HYPO</name>
<gene>
    <name evidence="2" type="ORF">QQS21_007606</name>
</gene>
<feature type="region of interest" description="Disordered" evidence="1">
    <location>
        <begin position="423"/>
        <end position="448"/>
    </location>
</feature>
<feature type="compositionally biased region" description="Polar residues" evidence="1">
    <location>
        <begin position="38"/>
        <end position="50"/>
    </location>
</feature>